<gene>
    <name evidence="1" type="ORF">PVAG01_04605</name>
</gene>
<accession>A0ABR4PHZ1</accession>
<sequence>MELTIQDAGHSLSSSMGSPSTFDFLQLPVVIMVQFPIYLRDIKDLINLSASCSYLHELYKSTAPNTIYQLAAASPSLFYQQPSPHFLVAAVARQVGEWALETPKRRFIFHNAFRTNGIEGLFDLCKRVGGLSMKELRELHDIQESVLRPIAFEISKECGPLSTLDPARVESDQGVELVICEDPYKSLLQIIMFGDFFAANIRAVYDPQVTDPFSASIRRDWWANCCPDVNCAESPVAAPIAGPLCSLEMMSLHNVFCSEVWRGGWARAVGRLTEKLSPDLQPHDASLFQTQETLPQLKLEKLKEGIWEQTIKGQGLRGMHLLLYGGIANIPNDFIETRKKIMALDVSHIDTTDNKRSDEAWAYRVSARSDVYSCLDWL</sequence>
<evidence type="ECO:0000313" key="1">
    <source>
        <dbReference type="EMBL" id="KAL3422858.1"/>
    </source>
</evidence>
<keyword evidence="2" id="KW-1185">Reference proteome</keyword>
<evidence type="ECO:0008006" key="3">
    <source>
        <dbReference type="Google" id="ProtNLM"/>
    </source>
</evidence>
<evidence type="ECO:0000313" key="2">
    <source>
        <dbReference type="Proteomes" id="UP001629113"/>
    </source>
</evidence>
<name>A0ABR4PHZ1_9HELO</name>
<proteinExistence type="predicted"/>
<comment type="caution">
    <text evidence="1">The sequence shown here is derived from an EMBL/GenBank/DDBJ whole genome shotgun (WGS) entry which is preliminary data.</text>
</comment>
<dbReference type="EMBL" id="JBFCZG010000004">
    <property type="protein sequence ID" value="KAL3422858.1"/>
    <property type="molecule type" value="Genomic_DNA"/>
</dbReference>
<reference evidence="1 2" key="1">
    <citation type="submission" date="2024-06" db="EMBL/GenBank/DDBJ databases">
        <title>Complete genome of Phlyctema vagabunda strain 19-DSS-EL-015.</title>
        <authorList>
            <person name="Fiorenzani C."/>
        </authorList>
    </citation>
    <scope>NUCLEOTIDE SEQUENCE [LARGE SCALE GENOMIC DNA]</scope>
    <source>
        <strain evidence="1 2">19-DSS-EL-015</strain>
    </source>
</reference>
<organism evidence="1 2">
    <name type="scientific">Phlyctema vagabunda</name>
    <dbReference type="NCBI Taxonomy" id="108571"/>
    <lineage>
        <taxon>Eukaryota</taxon>
        <taxon>Fungi</taxon>
        <taxon>Dikarya</taxon>
        <taxon>Ascomycota</taxon>
        <taxon>Pezizomycotina</taxon>
        <taxon>Leotiomycetes</taxon>
        <taxon>Helotiales</taxon>
        <taxon>Dermateaceae</taxon>
        <taxon>Phlyctema</taxon>
    </lineage>
</organism>
<protein>
    <recommendedName>
        <fullName evidence="3">F-box domain-containing protein</fullName>
    </recommendedName>
</protein>
<dbReference type="Proteomes" id="UP001629113">
    <property type="component" value="Unassembled WGS sequence"/>
</dbReference>